<dbReference type="Pfam" id="PF09341">
    <property type="entry name" value="Pcc1"/>
    <property type="match status" value="1"/>
</dbReference>
<dbReference type="Gene3D" id="3.30.310.50">
    <property type="entry name" value="Alpha-D-phosphohexomutase, C-terminal domain"/>
    <property type="match status" value="1"/>
</dbReference>
<sequence>MNVVNTLSNKADLVLNLSGDECNMTEIIYNSIFAEVINPANVGKIITKITLDNCSIKIHVEADTISHLRAFLNSILYLINTSIGIIKIGKEFKQSQTQK</sequence>
<comment type="caution">
    <text evidence="2">The sequence shown here is derived from an EMBL/GenBank/DDBJ whole genome shotgun (WGS) entry which is preliminary data.</text>
</comment>
<reference evidence="2" key="1">
    <citation type="journal article" date="2020" name="mSystems">
        <title>Genome- and Community-Level Interaction Insights into Carbon Utilization and Element Cycling Functions of Hydrothermarchaeota in Hydrothermal Sediment.</title>
        <authorList>
            <person name="Zhou Z."/>
            <person name="Liu Y."/>
            <person name="Xu W."/>
            <person name="Pan J."/>
            <person name="Luo Z.H."/>
            <person name="Li M."/>
        </authorList>
    </citation>
    <scope>NUCLEOTIDE SEQUENCE [LARGE SCALE GENOMIC DNA]</scope>
    <source>
        <strain evidence="2">SpSt-125</strain>
    </source>
</reference>
<gene>
    <name evidence="2" type="ORF">ENO26_00410</name>
</gene>
<dbReference type="InterPro" id="IPR015419">
    <property type="entry name" value="CTAG/Pcc1"/>
</dbReference>
<organism evidence="2">
    <name type="scientific">Ignisphaera aggregans</name>
    <dbReference type="NCBI Taxonomy" id="334771"/>
    <lineage>
        <taxon>Archaea</taxon>
        <taxon>Thermoproteota</taxon>
        <taxon>Thermoprotei</taxon>
        <taxon>Desulfurococcales</taxon>
        <taxon>Desulfurococcaceae</taxon>
        <taxon>Ignisphaera</taxon>
    </lineage>
</organism>
<comment type="similarity">
    <text evidence="1">Belongs to the CTAG/PCC1 family.</text>
</comment>
<accession>A0A7J2U0H9</accession>
<dbReference type="EMBL" id="DSEU01000001">
    <property type="protein sequence ID" value="HEM66039.1"/>
    <property type="molecule type" value="Genomic_DNA"/>
</dbReference>
<name>A0A7J2U0H9_9CREN</name>
<dbReference type="NCBIfam" id="NF011470">
    <property type="entry name" value="PRK14887.1"/>
    <property type="match status" value="1"/>
</dbReference>
<dbReference type="AlphaFoldDB" id="A0A7J2U0H9"/>
<evidence type="ECO:0008006" key="3">
    <source>
        <dbReference type="Google" id="ProtNLM"/>
    </source>
</evidence>
<evidence type="ECO:0000256" key="1">
    <source>
        <dbReference type="ARBA" id="ARBA00007073"/>
    </source>
</evidence>
<evidence type="ECO:0000313" key="2">
    <source>
        <dbReference type="EMBL" id="HEM66039.1"/>
    </source>
</evidence>
<proteinExistence type="inferred from homology"/>
<protein>
    <recommendedName>
        <fullName evidence="3">KEOPS complex Pcc1-like subunit</fullName>
    </recommendedName>
</protein>